<reference evidence="7 8" key="1">
    <citation type="journal article" date="2019" name="Sci. Rep.">
        <title>A high-quality genome of Eragrostis curvula grass provides insights into Poaceae evolution and supports new strategies to enhance forage quality.</title>
        <authorList>
            <person name="Carballo J."/>
            <person name="Santos B.A.C.M."/>
            <person name="Zappacosta D."/>
            <person name="Garbus I."/>
            <person name="Selva J.P."/>
            <person name="Gallo C.A."/>
            <person name="Diaz A."/>
            <person name="Albertini E."/>
            <person name="Caccamo M."/>
            <person name="Echenique V."/>
        </authorList>
    </citation>
    <scope>NUCLEOTIDE SEQUENCE [LARGE SCALE GENOMIC DNA]</scope>
    <source>
        <strain evidence="8">cv. Victoria</strain>
        <tissue evidence="7">Leaf</tissue>
    </source>
</reference>
<dbReference type="InterPro" id="IPR001841">
    <property type="entry name" value="Znf_RING"/>
</dbReference>
<name>A0A5J9UTV7_9POAL</name>
<keyword evidence="1" id="KW-0479">Metal-binding</keyword>
<feature type="region of interest" description="Disordered" evidence="5">
    <location>
        <begin position="230"/>
        <end position="251"/>
    </location>
</feature>
<keyword evidence="2 4" id="KW-0863">Zinc-finger</keyword>
<dbReference type="CDD" id="cd16454">
    <property type="entry name" value="RING-H2_PA-TM-RING"/>
    <property type="match status" value="1"/>
</dbReference>
<sequence>MEVKIEGLRIMVGNLGTVPVEQFCSKSALCGGAAVSRFPGESLLGCGAARRIFRRTVVRGLATRTFRGTVALVRREVAEPTAYAAARTTRGATSRGSTATAALVRGAAACAAAAMGHCSAAFQPPYAAIALGRGAAYHPSYVRGPTIQPPDSAAALVRRSALVHGSAAQPTRGAAAVIRSASGQPTRGATALVHGAPAFRPAASLVCCNPAIEASGTYGGVQRWGERKPRHAEHTLRKGSDQVMNGGELPSSRSDGEFDLYNIVIGGRRYVVRRRRYRRFEPFSEDDYTYNLDRHQDQLNWPPPNKRARVVPITDAAINRSLREVTPAKLLQTECAVCLKDLDAEGDKLSAMRCDHAFHHDCIVPWLRRNAVCPLCRSPLLPPPAQQQRQEAED</sequence>
<evidence type="ECO:0000256" key="2">
    <source>
        <dbReference type="ARBA" id="ARBA00022771"/>
    </source>
</evidence>
<dbReference type="GO" id="GO:0061630">
    <property type="term" value="F:ubiquitin protein ligase activity"/>
    <property type="evidence" value="ECO:0007669"/>
    <property type="project" value="TreeGrafter"/>
</dbReference>
<dbReference type="PANTHER" id="PTHR45969">
    <property type="entry name" value="RING ZINC FINGER PROTEIN-RELATED"/>
    <property type="match status" value="1"/>
</dbReference>
<dbReference type="OrthoDB" id="3824970at2759"/>
<dbReference type="Gramene" id="TVU27173">
    <property type="protein sequence ID" value="TVU27173"/>
    <property type="gene ID" value="EJB05_29760"/>
</dbReference>
<dbReference type="EMBL" id="RWGY01000013">
    <property type="protein sequence ID" value="TVU27173.1"/>
    <property type="molecule type" value="Genomic_DNA"/>
</dbReference>
<protein>
    <recommendedName>
        <fullName evidence="6">RING-type domain-containing protein</fullName>
    </recommendedName>
</protein>
<keyword evidence="8" id="KW-1185">Reference proteome</keyword>
<feature type="non-terminal residue" evidence="7">
    <location>
        <position position="1"/>
    </location>
</feature>
<evidence type="ECO:0000256" key="5">
    <source>
        <dbReference type="SAM" id="MobiDB-lite"/>
    </source>
</evidence>
<comment type="caution">
    <text evidence="7">The sequence shown here is derived from an EMBL/GenBank/DDBJ whole genome shotgun (WGS) entry which is preliminary data.</text>
</comment>
<dbReference type="InterPro" id="IPR013083">
    <property type="entry name" value="Znf_RING/FYVE/PHD"/>
</dbReference>
<dbReference type="GO" id="GO:0008270">
    <property type="term" value="F:zinc ion binding"/>
    <property type="evidence" value="ECO:0007669"/>
    <property type="project" value="UniProtKB-KW"/>
</dbReference>
<dbReference type="AlphaFoldDB" id="A0A5J9UTV7"/>
<keyword evidence="3" id="KW-0862">Zinc</keyword>
<feature type="domain" description="RING-type" evidence="6">
    <location>
        <begin position="335"/>
        <end position="377"/>
    </location>
</feature>
<evidence type="ECO:0000259" key="6">
    <source>
        <dbReference type="PROSITE" id="PS50089"/>
    </source>
</evidence>
<dbReference type="SMART" id="SM00184">
    <property type="entry name" value="RING"/>
    <property type="match status" value="1"/>
</dbReference>
<feature type="compositionally biased region" description="Basic and acidic residues" evidence="5">
    <location>
        <begin position="230"/>
        <end position="240"/>
    </location>
</feature>
<dbReference type="Gene3D" id="3.30.40.10">
    <property type="entry name" value="Zinc/RING finger domain, C3HC4 (zinc finger)"/>
    <property type="match status" value="1"/>
</dbReference>
<evidence type="ECO:0000313" key="8">
    <source>
        <dbReference type="Proteomes" id="UP000324897"/>
    </source>
</evidence>
<dbReference type="PANTHER" id="PTHR45969:SF69">
    <property type="entry name" value="FINGER DOMAIN PROTEIN, PUTATIVE (AFU_ORTHOLOGUE AFUA_3G12190)-RELATED"/>
    <property type="match status" value="1"/>
</dbReference>
<evidence type="ECO:0000256" key="4">
    <source>
        <dbReference type="PROSITE-ProRule" id="PRU00175"/>
    </source>
</evidence>
<accession>A0A5J9UTV7</accession>
<proteinExistence type="predicted"/>
<evidence type="ECO:0000256" key="3">
    <source>
        <dbReference type="ARBA" id="ARBA00022833"/>
    </source>
</evidence>
<gene>
    <name evidence="7" type="ORF">EJB05_29760</name>
</gene>
<dbReference type="Proteomes" id="UP000324897">
    <property type="component" value="Chromosome 2"/>
</dbReference>
<evidence type="ECO:0000313" key="7">
    <source>
        <dbReference type="EMBL" id="TVU27173.1"/>
    </source>
</evidence>
<dbReference type="PROSITE" id="PS50089">
    <property type="entry name" value="ZF_RING_2"/>
    <property type="match status" value="1"/>
</dbReference>
<organism evidence="7 8">
    <name type="scientific">Eragrostis curvula</name>
    <name type="common">weeping love grass</name>
    <dbReference type="NCBI Taxonomy" id="38414"/>
    <lineage>
        <taxon>Eukaryota</taxon>
        <taxon>Viridiplantae</taxon>
        <taxon>Streptophyta</taxon>
        <taxon>Embryophyta</taxon>
        <taxon>Tracheophyta</taxon>
        <taxon>Spermatophyta</taxon>
        <taxon>Magnoliopsida</taxon>
        <taxon>Liliopsida</taxon>
        <taxon>Poales</taxon>
        <taxon>Poaceae</taxon>
        <taxon>PACMAD clade</taxon>
        <taxon>Chloridoideae</taxon>
        <taxon>Eragrostideae</taxon>
        <taxon>Eragrostidinae</taxon>
        <taxon>Eragrostis</taxon>
    </lineage>
</organism>
<dbReference type="Pfam" id="PF13639">
    <property type="entry name" value="zf-RING_2"/>
    <property type="match status" value="1"/>
</dbReference>
<dbReference type="GO" id="GO:0016567">
    <property type="term" value="P:protein ubiquitination"/>
    <property type="evidence" value="ECO:0007669"/>
    <property type="project" value="TreeGrafter"/>
</dbReference>
<evidence type="ECO:0000256" key="1">
    <source>
        <dbReference type="ARBA" id="ARBA00022723"/>
    </source>
</evidence>
<dbReference type="SUPFAM" id="SSF57850">
    <property type="entry name" value="RING/U-box"/>
    <property type="match status" value="1"/>
</dbReference>